<protein>
    <recommendedName>
        <fullName evidence="4">Collagen-like protein</fullName>
    </recommendedName>
</protein>
<dbReference type="EMBL" id="QCYK01000002">
    <property type="protein sequence ID" value="PUZ26171.1"/>
    <property type="molecule type" value="Genomic_DNA"/>
</dbReference>
<evidence type="ECO:0008006" key="4">
    <source>
        <dbReference type="Google" id="ProtNLM"/>
    </source>
</evidence>
<dbReference type="Gene3D" id="1.20.5.320">
    <property type="entry name" value="6-Phosphogluconate Dehydrogenase, domain 3"/>
    <property type="match status" value="1"/>
</dbReference>
<gene>
    <name evidence="2" type="ORF">DCC81_18210</name>
</gene>
<keyword evidence="3" id="KW-1185">Reference proteome</keyword>
<dbReference type="Proteomes" id="UP000244450">
    <property type="component" value="Unassembled WGS sequence"/>
</dbReference>
<proteinExistence type="predicted"/>
<evidence type="ECO:0000313" key="3">
    <source>
        <dbReference type="Proteomes" id="UP000244450"/>
    </source>
</evidence>
<feature type="region of interest" description="Disordered" evidence="1">
    <location>
        <begin position="18"/>
        <end position="42"/>
    </location>
</feature>
<evidence type="ECO:0000256" key="1">
    <source>
        <dbReference type="SAM" id="MobiDB-lite"/>
    </source>
</evidence>
<reference evidence="2 3" key="1">
    <citation type="submission" date="2018-04" db="EMBL/GenBank/DDBJ databases">
        <title>Chitinophaga fuyangensis sp. nov., isolated from soil in a chemical factory.</title>
        <authorList>
            <person name="Chen K."/>
        </authorList>
    </citation>
    <scope>NUCLEOTIDE SEQUENCE [LARGE SCALE GENOMIC DNA]</scope>
    <source>
        <strain evidence="2 3">LY-1</strain>
    </source>
</reference>
<comment type="caution">
    <text evidence="2">The sequence shown here is derived from an EMBL/GenBank/DDBJ whole genome shotgun (WGS) entry which is preliminary data.</text>
</comment>
<feature type="compositionally biased region" description="Low complexity" evidence="1">
    <location>
        <begin position="18"/>
        <end position="34"/>
    </location>
</feature>
<accession>A0A2T7BIQ7</accession>
<dbReference type="AlphaFoldDB" id="A0A2T7BIQ7"/>
<sequence>MVATSFLITSCGKDGATGPAGAAGAQGPAGPAGSKGDKGDKGDTGTANVIYSDWLDVGFSPDTVHTPGGGIDTLGYYAGIEAPKLDLTMLTTGEMHLYVNINTADDPVIAPLPYADENGVIIRYIAYTGVFEIHSNIDPGTQQDNNGVKYQQYRYVLVPGGSAARMKNVVDWNNYAAVKAYLNLKD</sequence>
<organism evidence="2 3">
    <name type="scientific">Chitinophaga parva</name>
    <dbReference type="NCBI Taxonomy" id="2169414"/>
    <lineage>
        <taxon>Bacteria</taxon>
        <taxon>Pseudomonadati</taxon>
        <taxon>Bacteroidota</taxon>
        <taxon>Chitinophagia</taxon>
        <taxon>Chitinophagales</taxon>
        <taxon>Chitinophagaceae</taxon>
        <taxon>Chitinophaga</taxon>
    </lineage>
</organism>
<evidence type="ECO:0000313" key="2">
    <source>
        <dbReference type="EMBL" id="PUZ26171.1"/>
    </source>
</evidence>
<name>A0A2T7BIQ7_9BACT</name>